<dbReference type="InterPro" id="IPR012332">
    <property type="entry name" value="Autotransporter_pectin_lyase_C"/>
</dbReference>
<dbReference type="InterPro" id="IPR013425">
    <property type="entry name" value="Autotrns_rpt"/>
</dbReference>
<gene>
    <name evidence="4" type="ORF">QV13_16375</name>
</gene>
<evidence type="ECO:0000256" key="1">
    <source>
        <dbReference type="ARBA" id="ARBA00022729"/>
    </source>
</evidence>
<proteinExistence type="predicted"/>
<feature type="region of interest" description="Disordered" evidence="2">
    <location>
        <begin position="781"/>
        <end position="802"/>
    </location>
</feature>
<dbReference type="InterPro" id="IPR011050">
    <property type="entry name" value="Pectin_lyase_fold/virulence"/>
</dbReference>
<keyword evidence="1" id="KW-0732">Signal</keyword>
<dbReference type="InterPro" id="IPR006315">
    <property type="entry name" value="OM_autotransptr_brl_dom"/>
</dbReference>
<dbReference type="STRING" id="1566387.QV13_16375"/>
<dbReference type="PANTHER" id="PTHR35037">
    <property type="entry name" value="C-TERMINAL REGION OF AIDA-LIKE PROTEIN"/>
    <property type="match status" value="1"/>
</dbReference>
<dbReference type="GO" id="GO:0019867">
    <property type="term" value="C:outer membrane"/>
    <property type="evidence" value="ECO:0007669"/>
    <property type="project" value="InterPro"/>
</dbReference>
<evidence type="ECO:0000256" key="2">
    <source>
        <dbReference type="SAM" id="MobiDB-lite"/>
    </source>
</evidence>
<organism evidence="4 5">
    <name type="scientific">Mesorhizobium hungaricum</name>
    <dbReference type="NCBI Taxonomy" id="1566387"/>
    <lineage>
        <taxon>Bacteria</taxon>
        <taxon>Pseudomonadati</taxon>
        <taxon>Pseudomonadota</taxon>
        <taxon>Alphaproteobacteria</taxon>
        <taxon>Hyphomicrobiales</taxon>
        <taxon>Phyllobacteriaceae</taxon>
        <taxon>Mesorhizobium</taxon>
    </lineage>
</organism>
<dbReference type="Proteomes" id="UP000094412">
    <property type="component" value="Unassembled WGS sequence"/>
</dbReference>
<dbReference type="Pfam" id="PF12951">
    <property type="entry name" value="PATR"/>
    <property type="match status" value="6"/>
</dbReference>
<reference evidence="4 5" key="1">
    <citation type="submission" date="2016-08" db="EMBL/GenBank/DDBJ databases">
        <title>Whole genome sequence of Mesorhizobium sp. strain UASWS1009 isolated from industrial sewage.</title>
        <authorList>
            <person name="Crovadore J."/>
            <person name="Calmin G."/>
            <person name="Chablais R."/>
            <person name="Cochard B."/>
            <person name="Lefort F."/>
        </authorList>
    </citation>
    <scope>NUCLEOTIDE SEQUENCE [LARGE SCALE GENOMIC DNA]</scope>
    <source>
        <strain evidence="4 5">UASWS1009</strain>
    </source>
</reference>
<dbReference type="Gene3D" id="2.40.128.130">
    <property type="entry name" value="Autotransporter beta-domain"/>
    <property type="match status" value="1"/>
</dbReference>
<dbReference type="EMBL" id="MDEO01000033">
    <property type="protein sequence ID" value="OCX16612.1"/>
    <property type="molecule type" value="Genomic_DNA"/>
</dbReference>
<dbReference type="PROSITE" id="PS51208">
    <property type="entry name" value="AUTOTRANSPORTER"/>
    <property type="match status" value="1"/>
</dbReference>
<dbReference type="SMART" id="SM00869">
    <property type="entry name" value="Autotransporter"/>
    <property type="match status" value="1"/>
</dbReference>
<dbReference type="InterPro" id="IPR005546">
    <property type="entry name" value="Autotransporte_beta"/>
</dbReference>
<dbReference type="Pfam" id="PF03797">
    <property type="entry name" value="Autotransporter"/>
    <property type="match status" value="1"/>
</dbReference>
<evidence type="ECO:0000313" key="5">
    <source>
        <dbReference type="Proteomes" id="UP000094412"/>
    </source>
</evidence>
<dbReference type="InterPro" id="IPR051551">
    <property type="entry name" value="Autotransporter_adhesion"/>
</dbReference>
<dbReference type="AlphaFoldDB" id="A0A1C2DPA3"/>
<feature type="domain" description="Autotransporter" evidence="3">
    <location>
        <begin position="863"/>
        <end position="1145"/>
    </location>
</feature>
<dbReference type="SUPFAM" id="SSF103515">
    <property type="entry name" value="Autotransporter"/>
    <property type="match status" value="1"/>
</dbReference>
<dbReference type="SUPFAM" id="SSF51126">
    <property type="entry name" value="Pectin lyase-like"/>
    <property type="match status" value="3"/>
</dbReference>
<protein>
    <submittedName>
        <fullName evidence="4">Autotransporter outer membrane beta-barrel domain-containing protein</fullName>
    </submittedName>
</protein>
<comment type="caution">
    <text evidence="4">The sequence shown here is derived from an EMBL/GenBank/DDBJ whole genome shotgun (WGS) entry which is preliminary data.</text>
</comment>
<evidence type="ECO:0000313" key="4">
    <source>
        <dbReference type="EMBL" id="OCX16612.1"/>
    </source>
</evidence>
<keyword evidence="5" id="KW-1185">Reference proteome</keyword>
<dbReference type="NCBIfam" id="TIGR01414">
    <property type="entry name" value="autotrans_barl"/>
    <property type="match status" value="1"/>
</dbReference>
<sequence>MLLSDSNYSGGTTISAGTLQLGNGGTSGSIIGDVTNNGTLAFNRSSAFTFGGVISGAGAIQQIGSGVTTLTGTNSYTGTTTVAAGTLIVNGDQTAATGATTVNTGATIGGTGIIGGDVTVLDGGTLAPGNVGTTPGTLNIKGSLNLNQASNLNYNFGQANVVGGPLNDLTTVGGNLTLDGKLNVDLTPGGSFDPGIYRVISYNGALTNHGLDIASLPPGTPPNTFFVQTSVAQQVNLVNTAGLQLTFWDGDAGPKNNGAVNGGNGTWQNAGVQDNWTEQSGALNAPWQDSGFAVFMATPGTVAVDNGNGAVRATGMQFASGGYVIQGGVLTLVGSPSSTIRVGDGTAAGAGYTATIDSVLDGATQLVKTDLGTLILNGANTYSGGTAINGGVLQVSNDGNLGATTGGLTFTGGTLRLGASFDIGAPRAITLNAPGGTIDTQAFQSTVGQGITGAGALTKTGTGTLTLTGANTYSGGTTVSAGTLQLGNGGTSGSIVGNVTNNATLAFNRSDTFTYAGVISGTGAAQQNGTGTTVLTGTNTYAGGTTISAGTLQLGNGGTSGSITGNVTNNGTLAFNRSDAFSFGNGISGSGGVSQIGSGVTTLTGVSTYTGPTTVAAGTLAPGAANIFSAASAFSVLSGGTLALQDLDQTLASLANAGTVDLGGTKTGTTLTVAGNYLGNGGTVQLATQLGGDNSPTDKLVINGDSTGSSLLKVINAGGLGAPTAQGIKLVQIDGASSGKFSLVGDFTFNGSPSIVAGAYAYRLFQGGSSTPADGDWYLRSQLKPTPPFPPIPPGPDPEPEPQYNPGVPVYEVYPQHLLAMNGLPTLQQRVGNRYWSDAGANVVAQGADAPAQNPAPDGVNPTYTENRAFWGRSEGSHASIDPAVSTSNASYDQNIFRLQAGLDLLVAENEAGRLLGGITLHYVHGKTDVTAPSGDGSISTDGYGFGGTLTWYGNDGFYVDGQAQVTWYNSDLASFTAARSLTSGNDGFGYALSLETGKRFQVGEGLTLTPQAQLIYSRVNFDSFVDPFGAGVSLQDGDSLRGRLGLSLDRENSWTAENGTLTRSHVYGLTNLHYEFLQGTRVDVASVDFSNRSDRLWGEIGLGGSYNWNDDKYSIYGEGSVATSLAHFGDSNTIKGSLGFRVKW</sequence>
<accession>A0A1C2DPA3</accession>
<dbReference type="Pfam" id="PF18883">
    <property type="entry name" value="AC_1"/>
    <property type="match status" value="1"/>
</dbReference>
<name>A0A1C2DPA3_9HYPH</name>
<dbReference type="NCBIfam" id="TIGR02601">
    <property type="entry name" value="autotrns_rpt"/>
    <property type="match status" value="6"/>
</dbReference>
<evidence type="ECO:0000259" key="3">
    <source>
        <dbReference type="PROSITE" id="PS51208"/>
    </source>
</evidence>
<dbReference type="Gene3D" id="2.160.20.20">
    <property type="match status" value="2"/>
</dbReference>
<dbReference type="InterPro" id="IPR043990">
    <property type="entry name" value="AC_1"/>
</dbReference>
<dbReference type="InterPro" id="IPR036709">
    <property type="entry name" value="Autotransporte_beta_dom_sf"/>
</dbReference>
<feature type="compositionally biased region" description="Pro residues" evidence="2">
    <location>
        <begin position="785"/>
        <end position="802"/>
    </location>
</feature>
<dbReference type="CDD" id="cd01344">
    <property type="entry name" value="PL2_Passenger_AT"/>
    <property type="match status" value="1"/>
</dbReference>
<dbReference type="PANTHER" id="PTHR35037:SF3">
    <property type="entry name" value="C-TERMINAL REGION OF AIDA-LIKE PROTEIN"/>
    <property type="match status" value="1"/>
</dbReference>